<dbReference type="AlphaFoldDB" id="A0A7W8A9J7"/>
<keyword evidence="2" id="KW-1185">Reference proteome</keyword>
<dbReference type="RefSeq" id="WP_184969024.1">
    <property type="nucleotide sequence ID" value="NZ_JACHIN010000011.1"/>
</dbReference>
<evidence type="ECO:0000313" key="1">
    <source>
        <dbReference type="EMBL" id="MBB5081544.1"/>
    </source>
</evidence>
<dbReference type="CDD" id="cd07814">
    <property type="entry name" value="SRPBCC_CalC_Aha1-like"/>
    <property type="match status" value="1"/>
</dbReference>
<accession>A0A7W8A9J7</accession>
<evidence type="ECO:0000313" key="2">
    <source>
        <dbReference type="Proteomes" id="UP000568380"/>
    </source>
</evidence>
<organism evidence="1 2">
    <name type="scientific">Nonomuraea endophytica</name>
    <dbReference type="NCBI Taxonomy" id="714136"/>
    <lineage>
        <taxon>Bacteria</taxon>
        <taxon>Bacillati</taxon>
        <taxon>Actinomycetota</taxon>
        <taxon>Actinomycetes</taxon>
        <taxon>Streptosporangiales</taxon>
        <taxon>Streptosporangiaceae</taxon>
        <taxon>Nonomuraea</taxon>
    </lineage>
</organism>
<proteinExistence type="predicted"/>
<sequence length="248" mass="26933">MGHEFEIEQRAEVPASPEEIWAAISTGPGIDSWFMGRNEVADGAVTTVFGDYSPTTRITGAEPGARFAHGTETATDGRFVAYEFLIEAQSGGATLLRAVTSGFLPGDDWQDEFEAMSAGLELFFATLVEYLTHFRGRTATPLTVFGPPVPEWDQAWPSLAKKLGLSHPAKPGDRVRLAGEDGVVYFVNSQNVAVRTPTALYRFIRGFHGPMIASHHLFADDPGVDWKSWLDGQHTSTDRVSGTQATAS</sequence>
<dbReference type="InterPro" id="IPR023393">
    <property type="entry name" value="START-like_dom_sf"/>
</dbReference>
<reference evidence="1 2" key="1">
    <citation type="submission" date="2020-08" db="EMBL/GenBank/DDBJ databases">
        <title>Genomic Encyclopedia of Type Strains, Phase IV (KMG-IV): sequencing the most valuable type-strain genomes for metagenomic binning, comparative biology and taxonomic classification.</title>
        <authorList>
            <person name="Goeker M."/>
        </authorList>
    </citation>
    <scope>NUCLEOTIDE SEQUENCE [LARGE SCALE GENOMIC DNA]</scope>
    <source>
        <strain evidence="1 2">DSM 45385</strain>
    </source>
</reference>
<comment type="caution">
    <text evidence="1">The sequence shown here is derived from an EMBL/GenBank/DDBJ whole genome shotgun (WGS) entry which is preliminary data.</text>
</comment>
<dbReference type="EMBL" id="JACHIN010000011">
    <property type="protein sequence ID" value="MBB5081544.1"/>
    <property type="molecule type" value="Genomic_DNA"/>
</dbReference>
<gene>
    <name evidence="1" type="ORF">HNR40_007039</name>
</gene>
<name>A0A7W8A9J7_9ACTN</name>
<dbReference type="Proteomes" id="UP000568380">
    <property type="component" value="Unassembled WGS sequence"/>
</dbReference>
<protein>
    <submittedName>
        <fullName evidence="1">Uncharacterized protein YndB with AHSA1/START domain</fullName>
    </submittedName>
</protein>
<dbReference type="Gene3D" id="3.30.530.20">
    <property type="match status" value="1"/>
</dbReference>
<dbReference type="SUPFAM" id="SSF55961">
    <property type="entry name" value="Bet v1-like"/>
    <property type="match status" value="1"/>
</dbReference>